<dbReference type="CDD" id="cd22857">
    <property type="entry name" value="WDR74"/>
    <property type="match status" value="1"/>
</dbReference>
<dbReference type="PROSITE" id="PS50082">
    <property type="entry name" value="WD_REPEATS_2"/>
    <property type="match status" value="1"/>
</dbReference>
<dbReference type="GO" id="GO:0042273">
    <property type="term" value="P:ribosomal large subunit biogenesis"/>
    <property type="evidence" value="ECO:0007669"/>
    <property type="project" value="InterPro"/>
</dbReference>
<evidence type="ECO:0000256" key="3">
    <source>
        <dbReference type="PROSITE-ProRule" id="PRU00221"/>
    </source>
</evidence>
<dbReference type="EMBL" id="JAYMYQ010000005">
    <property type="protein sequence ID" value="KAK7330063.1"/>
    <property type="molecule type" value="Genomic_DNA"/>
</dbReference>
<feature type="region of interest" description="Disordered" evidence="4">
    <location>
        <begin position="377"/>
        <end position="440"/>
    </location>
</feature>
<dbReference type="PANTHER" id="PTHR16038">
    <property type="entry name" value="NOP SEVEN ASSOCIATED PROTEIN 1"/>
    <property type="match status" value="1"/>
</dbReference>
<name>A0AAN9QG23_CANGL</name>
<dbReference type="PROSITE" id="PS00678">
    <property type="entry name" value="WD_REPEATS_1"/>
    <property type="match status" value="1"/>
</dbReference>
<dbReference type="InterPro" id="IPR001680">
    <property type="entry name" value="WD40_rpt"/>
</dbReference>
<dbReference type="FunFam" id="2.130.10.10:FF:001732">
    <property type="entry name" value="WD repeat-containing protein 74"/>
    <property type="match status" value="1"/>
</dbReference>
<proteinExistence type="predicted"/>
<feature type="compositionally biased region" description="Basic and acidic residues" evidence="4">
    <location>
        <begin position="387"/>
        <end position="397"/>
    </location>
</feature>
<dbReference type="GO" id="GO:0005730">
    <property type="term" value="C:nucleolus"/>
    <property type="evidence" value="ECO:0007669"/>
    <property type="project" value="InterPro"/>
</dbReference>
<evidence type="ECO:0000313" key="5">
    <source>
        <dbReference type="EMBL" id="KAK7330063.1"/>
    </source>
</evidence>
<comment type="caution">
    <text evidence="5">The sequence shown here is derived from an EMBL/GenBank/DDBJ whole genome shotgun (WGS) entry which is preliminary data.</text>
</comment>
<dbReference type="AlphaFoldDB" id="A0AAN9QG23"/>
<feature type="repeat" description="WD" evidence="3">
    <location>
        <begin position="301"/>
        <end position="338"/>
    </location>
</feature>
<dbReference type="InterPro" id="IPR015943">
    <property type="entry name" value="WD40/YVTN_repeat-like_dom_sf"/>
</dbReference>
<keyword evidence="1 3" id="KW-0853">WD repeat</keyword>
<dbReference type="PANTHER" id="PTHR16038:SF4">
    <property type="entry name" value="WD REPEAT-CONTAINING PROTEIN 74"/>
    <property type="match status" value="1"/>
</dbReference>
<dbReference type="InterPro" id="IPR011047">
    <property type="entry name" value="Quinoprotein_ADH-like_sf"/>
</dbReference>
<reference evidence="5 6" key="1">
    <citation type="submission" date="2024-01" db="EMBL/GenBank/DDBJ databases">
        <title>The genomes of 5 underutilized Papilionoideae crops provide insights into root nodulation and disease resistanc.</title>
        <authorList>
            <person name="Jiang F."/>
        </authorList>
    </citation>
    <scope>NUCLEOTIDE SEQUENCE [LARGE SCALE GENOMIC DNA]</scope>
    <source>
        <strain evidence="5">LVBAO_FW01</strain>
        <tissue evidence="5">Leaves</tissue>
    </source>
</reference>
<protein>
    <recommendedName>
        <fullName evidence="7">WD repeat-containing protein 74</fullName>
    </recommendedName>
</protein>
<dbReference type="Proteomes" id="UP001367508">
    <property type="component" value="Unassembled WGS sequence"/>
</dbReference>
<evidence type="ECO:0000313" key="6">
    <source>
        <dbReference type="Proteomes" id="UP001367508"/>
    </source>
</evidence>
<dbReference type="InterPro" id="IPR037379">
    <property type="entry name" value="WDR74/Nsa1"/>
</dbReference>
<keyword evidence="2" id="KW-0677">Repeat</keyword>
<evidence type="ECO:0000256" key="2">
    <source>
        <dbReference type="ARBA" id="ARBA00022737"/>
    </source>
</evidence>
<organism evidence="5 6">
    <name type="scientific">Canavalia gladiata</name>
    <name type="common">Sword bean</name>
    <name type="synonym">Dolichos gladiatus</name>
    <dbReference type="NCBI Taxonomy" id="3824"/>
    <lineage>
        <taxon>Eukaryota</taxon>
        <taxon>Viridiplantae</taxon>
        <taxon>Streptophyta</taxon>
        <taxon>Embryophyta</taxon>
        <taxon>Tracheophyta</taxon>
        <taxon>Spermatophyta</taxon>
        <taxon>Magnoliopsida</taxon>
        <taxon>eudicotyledons</taxon>
        <taxon>Gunneridae</taxon>
        <taxon>Pentapetalae</taxon>
        <taxon>rosids</taxon>
        <taxon>fabids</taxon>
        <taxon>Fabales</taxon>
        <taxon>Fabaceae</taxon>
        <taxon>Papilionoideae</taxon>
        <taxon>50 kb inversion clade</taxon>
        <taxon>NPAAA clade</taxon>
        <taxon>indigoferoid/millettioid clade</taxon>
        <taxon>Phaseoleae</taxon>
        <taxon>Canavalia</taxon>
    </lineage>
</organism>
<evidence type="ECO:0008006" key="7">
    <source>
        <dbReference type="Google" id="ProtNLM"/>
    </source>
</evidence>
<evidence type="ECO:0000256" key="1">
    <source>
        <dbReference type="ARBA" id="ARBA00022574"/>
    </source>
</evidence>
<keyword evidence="6" id="KW-1185">Reference proteome</keyword>
<gene>
    <name evidence="5" type="ORF">VNO77_24248</name>
</gene>
<dbReference type="Gene3D" id="2.130.10.10">
    <property type="entry name" value="YVTN repeat-like/Quinoprotein amine dehydrogenase"/>
    <property type="match status" value="1"/>
</dbReference>
<dbReference type="SUPFAM" id="SSF50998">
    <property type="entry name" value="Quinoprotein alcohol dehydrogenase-like"/>
    <property type="match status" value="1"/>
</dbReference>
<accession>A0AAN9QG23</accession>
<dbReference type="GO" id="GO:0030687">
    <property type="term" value="C:preribosome, large subunit precursor"/>
    <property type="evidence" value="ECO:0007669"/>
    <property type="project" value="TreeGrafter"/>
</dbReference>
<dbReference type="InterPro" id="IPR019775">
    <property type="entry name" value="WD40_repeat_CS"/>
</dbReference>
<feature type="compositionally biased region" description="Basic and acidic residues" evidence="4">
    <location>
        <begin position="404"/>
        <end position="425"/>
    </location>
</feature>
<evidence type="ECO:0000256" key="4">
    <source>
        <dbReference type="SAM" id="MobiDB-lite"/>
    </source>
</evidence>
<sequence length="440" mass="48789">MPRTTTVECPGCPPIRALTFDALGLIKVVEGRDKQRGVPQVVERWGHPQSSKCVMAVSMIDRNSNPLLAVARKNSQIEVLSPVNGDIWASVSNANDLDLQSEENNIVGLHLFAKQNLELASRYFTLLTCTTKGNASLRTIVADSSTRSSCIDSSKTWNVCSGGNILCCKVDGSEKFALFGGKGVEINTWDLDNFTKIWNSKPPPKDSLGIFTPTWFTSATFLKKDDHRKFVAGTNHHQVRLYDISAQRRPVLSFDFRETPIKALAEDLDGYSIYIGNGSGDMASVDIRTGKMLGCFSGKCSGSVKSIVRHPELPVIASCGLDSYLRLWDTKTRQLLSAVFLKQHIMHVLFDSSFIVEDLLPCKQQTPTEIIDNKVDVSPLKRKKSSRNKEHILDGSERKKKSKQSKERKMSERNGRKIASKDEGSKPASKKRNKSSIPGL</sequence>